<keyword evidence="2" id="KW-1185">Reference proteome</keyword>
<accession>A0ACB9DHK2</accession>
<proteinExistence type="predicted"/>
<dbReference type="Proteomes" id="UP001055879">
    <property type="component" value="Linkage Group LG03"/>
</dbReference>
<evidence type="ECO:0000313" key="1">
    <source>
        <dbReference type="EMBL" id="KAI3745956.1"/>
    </source>
</evidence>
<gene>
    <name evidence="1" type="ORF">L6452_08369</name>
</gene>
<dbReference type="EMBL" id="CM042049">
    <property type="protein sequence ID" value="KAI3745956.1"/>
    <property type="molecule type" value="Genomic_DNA"/>
</dbReference>
<reference evidence="1 2" key="2">
    <citation type="journal article" date="2022" name="Mol. Ecol. Resour.">
        <title>The genomes of chicory, endive, great burdock and yacon provide insights into Asteraceae paleo-polyploidization history and plant inulin production.</title>
        <authorList>
            <person name="Fan W."/>
            <person name="Wang S."/>
            <person name="Wang H."/>
            <person name="Wang A."/>
            <person name="Jiang F."/>
            <person name="Liu H."/>
            <person name="Zhao H."/>
            <person name="Xu D."/>
            <person name="Zhang Y."/>
        </authorList>
    </citation>
    <scope>NUCLEOTIDE SEQUENCE [LARGE SCALE GENOMIC DNA]</scope>
    <source>
        <strain evidence="2">cv. Niubang</strain>
    </source>
</reference>
<sequence length="518" mass="59181">MECCNQMGQLVIPVFYHVDPSDVRRQKGDFETAFRQHEEKSWDAVNEWREAMTAVGKLSGHHISKTVKEGESAFITKIVRDILGHLQTGGMEDNLIGIKSRIKELESLLDLEAIQEVRMVGIWGMGGIGKTTIARALFRIISNKFDGSSFVRGVREESKKDMCALQKRILKDVTHHHESMIEDPEDGAEMIQARFCRKKVLLVLDDVDDEKQLEFLAKTHKWFGKGSRIIITTRDRHLLSYTDDIYKPTLLLEEEAAELFSRYAFRRSSPREGYKGLLNRAIQHTGCLPLAVKVLGSFFYRREVCEWESALNRLAKEPNNKILEKLKISFDGLGDSEQKIFLDIACFFKGQNLKRVTTLLDSFGFDPTIGIRVLTEKSLITVSNEQINMHCVLRDMGLEIVQKRYPNSRLWQCDKIHDILTSKRKLHAIEAIVSMSDKNSGFGVDVFENMKNIRLLDICRDFTSSEPTTLPDGLRWLSWANYPFFSLPVAKLNKLVGLEITKGRIKHLQTEQKIGGGS</sequence>
<name>A0ACB9DHK2_ARCLA</name>
<evidence type="ECO:0000313" key="2">
    <source>
        <dbReference type="Proteomes" id="UP001055879"/>
    </source>
</evidence>
<organism evidence="1 2">
    <name type="scientific">Arctium lappa</name>
    <name type="common">Greater burdock</name>
    <name type="synonym">Lappa major</name>
    <dbReference type="NCBI Taxonomy" id="4217"/>
    <lineage>
        <taxon>Eukaryota</taxon>
        <taxon>Viridiplantae</taxon>
        <taxon>Streptophyta</taxon>
        <taxon>Embryophyta</taxon>
        <taxon>Tracheophyta</taxon>
        <taxon>Spermatophyta</taxon>
        <taxon>Magnoliopsida</taxon>
        <taxon>eudicotyledons</taxon>
        <taxon>Gunneridae</taxon>
        <taxon>Pentapetalae</taxon>
        <taxon>asterids</taxon>
        <taxon>campanulids</taxon>
        <taxon>Asterales</taxon>
        <taxon>Asteraceae</taxon>
        <taxon>Carduoideae</taxon>
        <taxon>Cardueae</taxon>
        <taxon>Arctiinae</taxon>
        <taxon>Arctium</taxon>
    </lineage>
</organism>
<comment type="caution">
    <text evidence="1">The sequence shown here is derived from an EMBL/GenBank/DDBJ whole genome shotgun (WGS) entry which is preliminary data.</text>
</comment>
<reference evidence="2" key="1">
    <citation type="journal article" date="2022" name="Mol. Ecol. Resour.">
        <title>The genomes of chicory, endive, great burdock and yacon provide insights into Asteraceae palaeo-polyploidization history and plant inulin production.</title>
        <authorList>
            <person name="Fan W."/>
            <person name="Wang S."/>
            <person name="Wang H."/>
            <person name="Wang A."/>
            <person name="Jiang F."/>
            <person name="Liu H."/>
            <person name="Zhao H."/>
            <person name="Xu D."/>
            <person name="Zhang Y."/>
        </authorList>
    </citation>
    <scope>NUCLEOTIDE SEQUENCE [LARGE SCALE GENOMIC DNA]</scope>
    <source>
        <strain evidence="2">cv. Niubang</strain>
    </source>
</reference>
<protein>
    <submittedName>
        <fullName evidence="1">Uncharacterized protein</fullName>
    </submittedName>
</protein>